<accession>A0ABW2YGI3</accession>
<gene>
    <name evidence="2" type="ORF">ACFQ0E_17095</name>
</gene>
<dbReference type="PANTHER" id="PTHR30093">
    <property type="entry name" value="GENERAL SECRETION PATHWAY PROTEIN G"/>
    <property type="match status" value="1"/>
</dbReference>
<dbReference type="Pfam" id="PF16732">
    <property type="entry name" value="ComP_DUS"/>
    <property type="match status" value="1"/>
</dbReference>
<dbReference type="Gene3D" id="3.30.700.10">
    <property type="entry name" value="Glycoprotein, Type 4 Pilin"/>
    <property type="match status" value="1"/>
</dbReference>
<dbReference type="Pfam" id="PF07963">
    <property type="entry name" value="N_methyl"/>
    <property type="match status" value="1"/>
</dbReference>
<keyword evidence="1" id="KW-1133">Transmembrane helix</keyword>
<reference evidence="3" key="1">
    <citation type="journal article" date="2019" name="Int. J. Syst. Evol. Microbiol.">
        <title>The Global Catalogue of Microorganisms (GCM) 10K type strain sequencing project: providing services to taxonomists for standard genome sequencing and annotation.</title>
        <authorList>
            <consortium name="The Broad Institute Genomics Platform"/>
            <consortium name="The Broad Institute Genome Sequencing Center for Infectious Disease"/>
            <person name="Wu L."/>
            <person name="Ma J."/>
        </authorList>
    </citation>
    <scope>NUCLEOTIDE SEQUENCE [LARGE SCALE GENOMIC DNA]</scope>
    <source>
        <strain evidence="3">CCUG 55585</strain>
    </source>
</reference>
<protein>
    <submittedName>
        <fullName evidence="2">Type IV pilin protein</fullName>
    </submittedName>
</protein>
<organism evidence="2 3">
    <name type="scientific">Lysobacter brunescens</name>
    <dbReference type="NCBI Taxonomy" id="262323"/>
    <lineage>
        <taxon>Bacteria</taxon>
        <taxon>Pseudomonadati</taxon>
        <taxon>Pseudomonadota</taxon>
        <taxon>Gammaproteobacteria</taxon>
        <taxon>Lysobacterales</taxon>
        <taxon>Lysobacteraceae</taxon>
        <taxon>Lysobacter</taxon>
    </lineage>
</organism>
<keyword evidence="1" id="KW-0472">Membrane</keyword>
<dbReference type="PANTHER" id="PTHR30093:SF47">
    <property type="entry name" value="TYPE IV PILUS NON-CORE MINOR PILIN PILE"/>
    <property type="match status" value="1"/>
</dbReference>
<dbReference type="InterPro" id="IPR012902">
    <property type="entry name" value="N_methyl_site"/>
</dbReference>
<name>A0ABW2YGI3_9GAMM</name>
<evidence type="ECO:0000256" key="1">
    <source>
        <dbReference type="SAM" id="Phobius"/>
    </source>
</evidence>
<sequence>MISHRSHASRSARRVQGFTLVEMIIVVLIISVLAAIAYPAYQNHVVKTRREAAKGCLLEMQQFMERFYTTNLRYDQTMAGVAVALPQCQAGQDVTRHYQVAFDGAATRTAYRLRAVPQGRQATVDTYCGTMSINNQGVKEKTGSETVDYCW</sequence>
<dbReference type="NCBIfam" id="TIGR02532">
    <property type="entry name" value="IV_pilin_GFxxxE"/>
    <property type="match status" value="1"/>
</dbReference>
<dbReference type="RefSeq" id="WP_386825912.1">
    <property type="nucleotide sequence ID" value="NZ_JBHTIF010000005.1"/>
</dbReference>
<dbReference type="EMBL" id="JBHTIF010000005">
    <property type="protein sequence ID" value="MFD0727314.1"/>
    <property type="molecule type" value="Genomic_DNA"/>
</dbReference>
<dbReference type="PROSITE" id="PS00409">
    <property type="entry name" value="PROKAR_NTER_METHYL"/>
    <property type="match status" value="1"/>
</dbReference>
<dbReference type="Proteomes" id="UP001597110">
    <property type="component" value="Unassembled WGS sequence"/>
</dbReference>
<keyword evidence="3" id="KW-1185">Reference proteome</keyword>
<proteinExistence type="predicted"/>
<comment type="caution">
    <text evidence="2">The sequence shown here is derived from an EMBL/GenBank/DDBJ whole genome shotgun (WGS) entry which is preliminary data.</text>
</comment>
<feature type="transmembrane region" description="Helical" evidence="1">
    <location>
        <begin position="20"/>
        <end position="41"/>
    </location>
</feature>
<keyword evidence="1" id="KW-0812">Transmembrane</keyword>
<dbReference type="InterPro" id="IPR031982">
    <property type="entry name" value="PilE-like"/>
</dbReference>
<dbReference type="InterPro" id="IPR045584">
    <property type="entry name" value="Pilin-like"/>
</dbReference>
<dbReference type="SUPFAM" id="SSF54523">
    <property type="entry name" value="Pili subunits"/>
    <property type="match status" value="1"/>
</dbReference>
<evidence type="ECO:0000313" key="2">
    <source>
        <dbReference type="EMBL" id="MFD0727314.1"/>
    </source>
</evidence>
<evidence type="ECO:0000313" key="3">
    <source>
        <dbReference type="Proteomes" id="UP001597110"/>
    </source>
</evidence>